<reference evidence="1" key="1">
    <citation type="submission" date="2007-04" db="EMBL/GenBank/DDBJ databases">
        <title>Annotation of Pediculus humanus corporis strain USDA.</title>
        <authorList>
            <person name="Kirkness E."/>
            <person name="Hannick L."/>
            <person name="Hass B."/>
            <person name="Bruggner R."/>
            <person name="Lawson D."/>
            <person name="Bidwell S."/>
            <person name="Joardar V."/>
            <person name="Caler E."/>
            <person name="Walenz B."/>
            <person name="Inman J."/>
            <person name="Schobel S."/>
            <person name="Galinsky K."/>
            <person name="Amedeo P."/>
            <person name="Strausberg R."/>
        </authorList>
    </citation>
    <scope>NUCLEOTIDE SEQUENCE</scope>
    <source>
        <strain evidence="1">USDA</strain>
    </source>
</reference>
<reference evidence="2" key="3">
    <citation type="submission" date="2020-05" db="UniProtKB">
        <authorList>
            <consortium name="EnsemblMetazoa"/>
        </authorList>
    </citation>
    <scope>IDENTIFICATION</scope>
    <source>
        <strain evidence="2">USDA</strain>
    </source>
</reference>
<dbReference type="KEGG" id="phu:Phum_PHUM145640"/>
<dbReference type="RefSeq" id="XP_002424667.1">
    <property type="nucleotide sequence ID" value="XM_002424622.1"/>
</dbReference>
<dbReference type="GO" id="GO:0005615">
    <property type="term" value="C:extracellular space"/>
    <property type="evidence" value="ECO:0007669"/>
    <property type="project" value="TreeGrafter"/>
</dbReference>
<dbReference type="EMBL" id="DS235100">
    <property type="protein sequence ID" value="EEB11929.1"/>
    <property type="molecule type" value="Genomic_DNA"/>
</dbReference>
<dbReference type="GeneID" id="8239458"/>
<organism>
    <name type="scientific">Pediculus humanus subsp. corporis</name>
    <name type="common">Body louse</name>
    <dbReference type="NCBI Taxonomy" id="121224"/>
    <lineage>
        <taxon>Eukaryota</taxon>
        <taxon>Metazoa</taxon>
        <taxon>Ecdysozoa</taxon>
        <taxon>Arthropoda</taxon>
        <taxon>Hexapoda</taxon>
        <taxon>Insecta</taxon>
        <taxon>Pterygota</taxon>
        <taxon>Neoptera</taxon>
        <taxon>Paraneoptera</taxon>
        <taxon>Psocodea</taxon>
        <taxon>Troctomorpha</taxon>
        <taxon>Phthiraptera</taxon>
        <taxon>Anoplura</taxon>
        <taxon>Pediculidae</taxon>
        <taxon>Pediculus</taxon>
    </lineage>
</organism>
<evidence type="ECO:0000313" key="1">
    <source>
        <dbReference type="EMBL" id="EEB11929.1"/>
    </source>
</evidence>
<accession>E0VF40</accession>
<dbReference type="InParanoid" id="E0VF40"/>
<dbReference type="Proteomes" id="UP000009046">
    <property type="component" value="Unassembled WGS sequence"/>
</dbReference>
<dbReference type="OrthoDB" id="413313at2759"/>
<dbReference type="CTD" id="8239458"/>
<reference evidence="1" key="2">
    <citation type="submission" date="2007-04" db="EMBL/GenBank/DDBJ databases">
        <title>The genome of the human body louse.</title>
        <authorList>
            <consortium name="The Human Body Louse Genome Consortium"/>
            <person name="Kirkness E."/>
            <person name="Walenz B."/>
            <person name="Hass B."/>
            <person name="Bruggner R."/>
            <person name="Strausberg R."/>
        </authorList>
    </citation>
    <scope>NUCLEOTIDE SEQUENCE</scope>
    <source>
        <strain evidence="1">USDA</strain>
    </source>
</reference>
<dbReference type="HOGENOM" id="CLU_018076_2_1_1"/>
<dbReference type="VEuPathDB" id="VectorBase:PHUM145640"/>
<sequence>MTQYYSDIINNYFLESNKILTGEKTAENSLRRYLINTSGCRIPYINPFDKTVLKYYKYVPPHMCSDRKPLIESNQTSIRIVKSELKNYDVKNIKELLCGYVEFSVNNKIQQQQVKKSYDYENRKRFHSFEDSVNIYSEFIQVLCFYEMKKIYEDFHTFIIPKKAKFEIDPIKKTKRDNDDDNSEKLSVIILGVDSLSRLNYLRQMPKTNEFIRSHKPFEFFGYNKPTDYHLDKYMRINEKLIGNHLIGVSYYCLGNRFVTDFLLDYANKFILNMTYSNKKYWSFFWATALTHDYLNVPSNNDMSFLKIFKSLVNNNVLNNSMVILMSDHGLRWGSIRETFSGRLEEHMPLLLIFLPDWFKKKYKTAVKYMRENAYKLTTHFDLHETMKDLLNLNNFKEENLNDRILKTRKDRGISLFLPIPENRTCETAGIGVSWCTCNQIKKISIGNRNVKKAVQVSVKYINSLLKNYNRCAKLKLSKILSASLSSTNEDLVIKSKNKISDFIVSFLTEPGYGKFESTVRHLTDINKMSVVGHVARINSYGDESKCIFNENLKLYCFCI</sequence>
<dbReference type="InterPro" id="IPR017850">
    <property type="entry name" value="Alkaline_phosphatase_core_sf"/>
</dbReference>
<dbReference type="PANTHER" id="PTHR10974:SF1">
    <property type="entry name" value="FI08016P-RELATED"/>
    <property type="match status" value="1"/>
</dbReference>
<dbReference type="AlphaFoldDB" id="E0VF40"/>
<dbReference type="PANTHER" id="PTHR10974">
    <property type="entry name" value="FI08016P-RELATED"/>
    <property type="match status" value="1"/>
</dbReference>
<name>E0VF40_PEDHC</name>
<dbReference type="OMA" id="MTHDFFN"/>
<keyword evidence="3" id="KW-1185">Reference proteome</keyword>
<proteinExistence type="predicted"/>
<dbReference type="FunCoup" id="E0VF40">
    <property type="interactions" value="6"/>
</dbReference>
<dbReference type="EMBL" id="AAZO01001682">
    <property type="status" value="NOT_ANNOTATED_CDS"/>
    <property type="molecule type" value="Genomic_DNA"/>
</dbReference>
<evidence type="ECO:0000313" key="2">
    <source>
        <dbReference type="EnsemblMetazoa" id="PHUM145640-PA"/>
    </source>
</evidence>
<dbReference type="SUPFAM" id="SSF53649">
    <property type="entry name" value="Alkaline phosphatase-like"/>
    <property type="match status" value="1"/>
</dbReference>
<dbReference type="Gene3D" id="3.40.720.10">
    <property type="entry name" value="Alkaline Phosphatase, subunit A"/>
    <property type="match status" value="1"/>
</dbReference>
<evidence type="ECO:0008006" key="4">
    <source>
        <dbReference type="Google" id="ProtNLM"/>
    </source>
</evidence>
<dbReference type="Pfam" id="PF02995">
    <property type="entry name" value="DUF229"/>
    <property type="match status" value="1"/>
</dbReference>
<dbReference type="STRING" id="121224.E0VF40"/>
<protein>
    <recommendedName>
        <fullName evidence="4">DUF229 domain containing protein</fullName>
    </recommendedName>
</protein>
<dbReference type="eggNOG" id="ENOG502RJX6">
    <property type="taxonomic scope" value="Eukaryota"/>
</dbReference>
<dbReference type="EMBL" id="AAZO01001683">
    <property type="status" value="NOT_ANNOTATED_CDS"/>
    <property type="molecule type" value="Genomic_DNA"/>
</dbReference>
<evidence type="ECO:0000313" key="3">
    <source>
        <dbReference type="Proteomes" id="UP000009046"/>
    </source>
</evidence>
<dbReference type="EnsemblMetazoa" id="PHUM145640-RA">
    <property type="protein sequence ID" value="PHUM145640-PA"/>
    <property type="gene ID" value="PHUM145640"/>
</dbReference>
<gene>
    <name evidence="2" type="primary">8239458</name>
    <name evidence="1" type="ORF">Phum_PHUM145640</name>
</gene>
<dbReference type="InterPro" id="IPR004245">
    <property type="entry name" value="DUF229"/>
</dbReference>